<evidence type="ECO:0000256" key="1">
    <source>
        <dbReference type="ARBA" id="ARBA00022679"/>
    </source>
</evidence>
<dbReference type="PROSITE" id="PS51186">
    <property type="entry name" value="GNAT"/>
    <property type="match status" value="1"/>
</dbReference>
<evidence type="ECO:0000313" key="4">
    <source>
        <dbReference type="EMBL" id="AFC27903.1"/>
    </source>
</evidence>
<evidence type="ECO:0000313" key="5">
    <source>
        <dbReference type="Proteomes" id="UP000007523"/>
    </source>
</evidence>
<dbReference type="EMBL" id="CP003235">
    <property type="protein sequence ID" value="AFC27903.1"/>
    <property type="molecule type" value="Genomic_DNA"/>
</dbReference>
<dbReference type="RefSeq" id="WP_014368636.1">
    <property type="nucleotide sequence ID" value="NC_016935.1"/>
</dbReference>
<sequence>MIRKRIPRQDDTTIYRLIEELLAPYARQTKPGLLLTPALIRKRLAGGITYVDTAAGRKPAGFILLKPKERERLRVDLLAVHRSYQGHGIGRRLMEKAERTAAMHGCREVELWVDEANVNAQRFYHRLGYGAVYYDVRLRCYLMVKPLA</sequence>
<dbReference type="InterPro" id="IPR050680">
    <property type="entry name" value="YpeA/RimI_acetyltransf"/>
</dbReference>
<dbReference type="AlphaFoldDB" id="H6NBV2"/>
<dbReference type="InterPro" id="IPR000182">
    <property type="entry name" value="GNAT_dom"/>
</dbReference>
<evidence type="ECO:0000256" key="2">
    <source>
        <dbReference type="ARBA" id="ARBA00023315"/>
    </source>
</evidence>
<organism evidence="4 5">
    <name type="scientific">Paenibacillus mucilaginosus 3016</name>
    <dbReference type="NCBI Taxonomy" id="1116391"/>
    <lineage>
        <taxon>Bacteria</taxon>
        <taxon>Bacillati</taxon>
        <taxon>Bacillota</taxon>
        <taxon>Bacilli</taxon>
        <taxon>Bacillales</taxon>
        <taxon>Paenibacillaceae</taxon>
        <taxon>Paenibacillus</taxon>
    </lineage>
</organism>
<dbReference type="KEGG" id="pmq:PM3016_962"/>
<feature type="domain" description="N-acetyltransferase" evidence="3">
    <location>
        <begin position="1"/>
        <end position="148"/>
    </location>
</feature>
<keyword evidence="5" id="KW-1185">Reference proteome</keyword>
<accession>H6NBV2</accession>
<proteinExistence type="predicted"/>
<dbReference type="GO" id="GO:0016747">
    <property type="term" value="F:acyltransferase activity, transferring groups other than amino-acyl groups"/>
    <property type="evidence" value="ECO:0007669"/>
    <property type="project" value="InterPro"/>
</dbReference>
<dbReference type="STRING" id="1116391.PM3016_962"/>
<reference evidence="4 5" key="1">
    <citation type="journal article" date="2012" name="J. Bacteriol.">
        <title>Complete Genome Sequence of Paenibacillus mucilaginosus 3016, a Bacterium Functional as Microbial Fertilizer.</title>
        <authorList>
            <person name="Ma M."/>
            <person name="Wang Z."/>
            <person name="Li L."/>
            <person name="Jiang X."/>
            <person name="Guan D."/>
            <person name="Cao F."/>
            <person name="Chen H."/>
            <person name="Wang X."/>
            <person name="Shen D."/>
            <person name="Du B."/>
            <person name="Li J."/>
        </authorList>
    </citation>
    <scope>NUCLEOTIDE SEQUENCE [LARGE SCALE GENOMIC DNA]</scope>
    <source>
        <strain evidence="4 5">3016</strain>
    </source>
</reference>
<gene>
    <name evidence="4" type="ORF">PM3016_962</name>
</gene>
<dbReference type="SUPFAM" id="SSF55729">
    <property type="entry name" value="Acyl-CoA N-acyltransferases (Nat)"/>
    <property type="match status" value="1"/>
</dbReference>
<keyword evidence="2" id="KW-0012">Acyltransferase</keyword>
<dbReference type="Proteomes" id="UP000007523">
    <property type="component" value="Chromosome"/>
</dbReference>
<evidence type="ECO:0000259" key="3">
    <source>
        <dbReference type="PROSITE" id="PS51186"/>
    </source>
</evidence>
<dbReference type="Pfam" id="PF00583">
    <property type="entry name" value="Acetyltransf_1"/>
    <property type="match status" value="1"/>
</dbReference>
<protein>
    <submittedName>
        <fullName evidence="4">GCN5-like N-acetyltransferase</fullName>
    </submittedName>
</protein>
<dbReference type="InterPro" id="IPR016181">
    <property type="entry name" value="Acyl_CoA_acyltransferase"/>
</dbReference>
<keyword evidence="1 4" id="KW-0808">Transferase</keyword>
<dbReference type="HOGENOM" id="CLU_136769_0_0_9"/>
<dbReference type="PANTHER" id="PTHR43420">
    <property type="entry name" value="ACETYLTRANSFERASE"/>
    <property type="match status" value="1"/>
</dbReference>
<dbReference type="CDD" id="cd04301">
    <property type="entry name" value="NAT_SF"/>
    <property type="match status" value="1"/>
</dbReference>
<name>H6NBV2_9BACL</name>
<dbReference type="Gene3D" id="3.40.630.30">
    <property type="match status" value="1"/>
</dbReference>